<sequence>MKSIRQRKQVTRLVLSIAVCMSSLVLTFSVLAQTPPIGKLLYEKLAKTQQEYQEALATGDSMEVAEKCYLMGKRYGALGDYLTAQKWFIRSLRIREPLGPSEDIGKVYLRMTENQVILKQYQPALRYARKAYLNLQSVHSKHRMMNANTVLAGVHELGWRMNREKPGSSPGASLDSALYYFKQAEQEALSLNEPLDIAIIYTCLSEVLKVKDARQAIPYLQKAYAIHSRMQQPYGIINLAQKLADCYLELGQPILAKKWIDTAANVRDRTRHGDYLQNRSIEETYTKLYKQTANWKQAFDHQAKYYSLLIQSVNEDREGAIAKAEMLYESEKKEVKLKAQQQELALRQENLKAQQKLTFITMGLFMLAGITCVVFYWLFRKYRRISGHNAKLVKEQNHRVKNNLQSITNLLGLQFNRLTDSAARQAVEESLLRVEAMALVHQRLYDGDRLVEVDLRQYIPELVGGVLRSFSFGHVSPVYSLDPIWLHADSAINVGLLLNELVTNSCKYAFPLSPKPILEIGCSQANRQIQIWFSDNGPGFSPAVKGNSFGMKLIDMITEKLKGKRSFSVDNGSHFSLSFELQTSTVFS</sequence>
<dbReference type="EC" id="2.7.13.3" evidence="2"/>
<keyword evidence="4" id="KW-0808">Transferase</keyword>
<dbReference type="GO" id="GO:0005524">
    <property type="term" value="F:ATP binding"/>
    <property type="evidence" value="ECO:0007669"/>
    <property type="project" value="UniProtKB-KW"/>
</dbReference>
<feature type="domain" description="Signal transduction histidine kinase subgroup 2 dimerisation and phosphoacceptor" evidence="10">
    <location>
        <begin position="395"/>
        <end position="468"/>
    </location>
</feature>
<dbReference type="CDD" id="cd16936">
    <property type="entry name" value="HATPase_RsbW-like"/>
    <property type="match status" value="1"/>
</dbReference>
<dbReference type="PANTHER" id="PTHR41523">
    <property type="entry name" value="TWO-COMPONENT SYSTEM SENSOR PROTEIN"/>
    <property type="match status" value="1"/>
</dbReference>
<evidence type="ECO:0000256" key="9">
    <source>
        <dbReference type="SAM" id="SignalP"/>
    </source>
</evidence>
<keyword evidence="8" id="KW-1133">Transmembrane helix</keyword>
<evidence type="ECO:0000313" key="12">
    <source>
        <dbReference type="Proteomes" id="UP000249016"/>
    </source>
</evidence>
<keyword evidence="12" id="KW-1185">Reference proteome</keyword>
<reference evidence="11 12" key="1">
    <citation type="submission" date="2018-06" db="EMBL/GenBank/DDBJ databases">
        <title>Spirosoma sp. HMF3257 Genome sequencing and assembly.</title>
        <authorList>
            <person name="Kang H."/>
            <person name="Cha I."/>
            <person name="Kim H."/>
            <person name="Kang J."/>
            <person name="Joh K."/>
        </authorList>
    </citation>
    <scope>NUCLEOTIDE SEQUENCE [LARGE SCALE GENOMIC DNA]</scope>
    <source>
        <strain evidence="11 12">HMF3257</strain>
    </source>
</reference>
<dbReference type="GO" id="GO:0004673">
    <property type="term" value="F:protein histidine kinase activity"/>
    <property type="evidence" value="ECO:0007669"/>
    <property type="project" value="UniProtKB-EC"/>
</dbReference>
<feature type="signal peptide" evidence="9">
    <location>
        <begin position="1"/>
        <end position="32"/>
    </location>
</feature>
<dbReference type="Proteomes" id="UP000249016">
    <property type="component" value="Unassembled WGS sequence"/>
</dbReference>
<dbReference type="SUPFAM" id="SSF55874">
    <property type="entry name" value="ATPase domain of HSP90 chaperone/DNA topoisomerase II/histidine kinase"/>
    <property type="match status" value="1"/>
</dbReference>
<keyword evidence="6" id="KW-0418">Kinase</keyword>
<dbReference type="Pfam" id="PF07568">
    <property type="entry name" value="HisKA_2"/>
    <property type="match status" value="1"/>
</dbReference>
<name>A0A327NM66_9BACT</name>
<evidence type="ECO:0000256" key="6">
    <source>
        <dbReference type="ARBA" id="ARBA00022777"/>
    </source>
</evidence>
<keyword evidence="3" id="KW-0597">Phosphoprotein</keyword>
<evidence type="ECO:0000256" key="8">
    <source>
        <dbReference type="SAM" id="Phobius"/>
    </source>
</evidence>
<evidence type="ECO:0000256" key="3">
    <source>
        <dbReference type="ARBA" id="ARBA00022553"/>
    </source>
</evidence>
<keyword evidence="8" id="KW-0472">Membrane</keyword>
<comment type="catalytic activity">
    <reaction evidence="1">
        <text>ATP + protein L-histidine = ADP + protein N-phospho-L-histidine.</text>
        <dbReference type="EC" id="2.7.13.3"/>
    </reaction>
</comment>
<evidence type="ECO:0000313" key="11">
    <source>
        <dbReference type="EMBL" id="RAI74994.1"/>
    </source>
</evidence>
<feature type="chain" id="PRO_5016305444" description="histidine kinase" evidence="9">
    <location>
        <begin position="33"/>
        <end position="588"/>
    </location>
</feature>
<dbReference type="PANTHER" id="PTHR41523:SF8">
    <property type="entry name" value="ETHYLENE RESPONSE SENSOR PROTEIN"/>
    <property type="match status" value="1"/>
</dbReference>
<evidence type="ECO:0000256" key="7">
    <source>
        <dbReference type="ARBA" id="ARBA00022840"/>
    </source>
</evidence>
<dbReference type="InterPro" id="IPR011990">
    <property type="entry name" value="TPR-like_helical_dom_sf"/>
</dbReference>
<comment type="caution">
    <text evidence="11">The sequence shown here is derived from an EMBL/GenBank/DDBJ whole genome shotgun (WGS) entry which is preliminary data.</text>
</comment>
<dbReference type="Gene3D" id="1.25.40.10">
    <property type="entry name" value="Tetratricopeptide repeat domain"/>
    <property type="match status" value="2"/>
</dbReference>
<organism evidence="11 12">
    <name type="scientific">Spirosoma telluris</name>
    <dbReference type="NCBI Taxonomy" id="2183553"/>
    <lineage>
        <taxon>Bacteria</taxon>
        <taxon>Pseudomonadati</taxon>
        <taxon>Bacteroidota</taxon>
        <taxon>Cytophagia</taxon>
        <taxon>Cytophagales</taxon>
        <taxon>Cytophagaceae</taxon>
        <taxon>Spirosoma</taxon>
    </lineage>
</organism>
<evidence type="ECO:0000256" key="5">
    <source>
        <dbReference type="ARBA" id="ARBA00022741"/>
    </source>
</evidence>
<keyword evidence="9" id="KW-0732">Signal</keyword>
<evidence type="ECO:0000256" key="4">
    <source>
        <dbReference type="ARBA" id="ARBA00022679"/>
    </source>
</evidence>
<evidence type="ECO:0000256" key="1">
    <source>
        <dbReference type="ARBA" id="ARBA00000085"/>
    </source>
</evidence>
<dbReference type="OrthoDB" id="9767435at2"/>
<dbReference type="InterPro" id="IPR036890">
    <property type="entry name" value="HATPase_C_sf"/>
</dbReference>
<dbReference type="SUPFAM" id="SSF48452">
    <property type="entry name" value="TPR-like"/>
    <property type="match status" value="2"/>
</dbReference>
<feature type="transmembrane region" description="Helical" evidence="8">
    <location>
        <begin position="357"/>
        <end position="379"/>
    </location>
</feature>
<protein>
    <recommendedName>
        <fullName evidence="2">histidine kinase</fullName>
        <ecNumber evidence="2">2.7.13.3</ecNumber>
    </recommendedName>
</protein>
<accession>A0A327NM66</accession>
<dbReference type="InterPro" id="IPR011495">
    <property type="entry name" value="Sig_transdc_His_kin_sub2_dim/P"/>
</dbReference>
<keyword evidence="8" id="KW-0812">Transmembrane</keyword>
<evidence type="ECO:0000256" key="2">
    <source>
        <dbReference type="ARBA" id="ARBA00012438"/>
    </source>
</evidence>
<dbReference type="Gene3D" id="3.30.565.10">
    <property type="entry name" value="Histidine kinase-like ATPase, C-terminal domain"/>
    <property type="match status" value="1"/>
</dbReference>
<dbReference type="AlphaFoldDB" id="A0A327NM66"/>
<evidence type="ECO:0000259" key="10">
    <source>
        <dbReference type="Pfam" id="PF07568"/>
    </source>
</evidence>
<gene>
    <name evidence="11" type="ORF">HMF3257_13525</name>
</gene>
<keyword evidence="7" id="KW-0067">ATP-binding</keyword>
<dbReference type="EMBL" id="QLII01000001">
    <property type="protein sequence ID" value="RAI74994.1"/>
    <property type="molecule type" value="Genomic_DNA"/>
</dbReference>
<proteinExistence type="predicted"/>
<dbReference type="RefSeq" id="WP_111342852.1">
    <property type="nucleotide sequence ID" value="NZ_QLII01000001.1"/>
</dbReference>
<keyword evidence="5" id="KW-0547">Nucleotide-binding</keyword>